<evidence type="ECO:0000313" key="3">
    <source>
        <dbReference type="Proteomes" id="UP001253637"/>
    </source>
</evidence>
<feature type="region of interest" description="Disordered" evidence="1">
    <location>
        <begin position="76"/>
        <end position="97"/>
    </location>
</feature>
<name>A0A811BPW5_9VIRU</name>
<evidence type="ECO:0000313" key="2">
    <source>
        <dbReference type="EMBL" id="BCU03036.1"/>
    </source>
</evidence>
<dbReference type="Proteomes" id="UP001253637">
    <property type="component" value="Segment"/>
</dbReference>
<feature type="compositionally biased region" description="Polar residues" evidence="1">
    <location>
        <begin position="80"/>
        <end position="97"/>
    </location>
</feature>
<reference evidence="2" key="1">
    <citation type="submission" date="2021-04" db="EMBL/GenBank/DDBJ databases">
        <title>Draft Genome Sequence of Pandoravirus japonicus, Isolated from the Sabaishi River of Niigata, Japan.</title>
        <authorList>
            <person name="Hosokawa N."/>
            <person name="Takahashi H."/>
            <person name="Aoki K."/>
            <person name="Takemura M."/>
        </authorList>
    </citation>
    <scope>NUCLEOTIDE SEQUENCE</scope>
</reference>
<dbReference type="EMBL" id="LC625835">
    <property type="protein sequence ID" value="BCU03036.1"/>
    <property type="molecule type" value="Genomic_DNA"/>
</dbReference>
<protein>
    <submittedName>
        <fullName evidence="2">Uncharacterized protein</fullName>
    </submittedName>
</protein>
<proteinExistence type="predicted"/>
<organism evidence="2 3">
    <name type="scientific">Pandoravirus japonicus</name>
    <dbReference type="NCBI Taxonomy" id="2823154"/>
    <lineage>
        <taxon>Viruses</taxon>
        <taxon>Pandoravirus</taxon>
    </lineage>
</organism>
<accession>A0A811BPW5</accession>
<feature type="compositionally biased region" description="Low complexity" evidence="1">
    <location>
        <begin position="14"/>
        <end position="23"/>
    </location>
</feature>
<feature type="region of interest" description="Disordered" evidence="1">
    <location>
        <begin position="1"/>
        <end position="23"/>
    </location>
</feature>
<evidence type="ECO:0000256" key="1">
    <source>
        <dbReference type="SAM" id="MobiDB-lite"/>
    </source>
</evidence>
<sequence>MSRLARRGAGRATPGPVGRSSGLSVVVVVPFSPISLAHTQRTRAGEKCDDNNDTARSRMAEIGVCLVLIDWPTPCHRPTGRSTATNRPNPSAGQEGQ</sequence>